<evidence type="ECO:0000256" key="2">
    <source>
        <dbReference type="ARBA" id="ARBA00002764"/>
    </source>
</evidence>
<dbReference type="HAMAP" id="MF_00484">
    <property type="entry name" value="Glycogen_synth"/>
    <property type="match status" value="1"/>
</dbReference>
<protein>
    <recommendedName>
        <fullName evidence="7">Glycogen synthase</fullName>
        <ecNumber evidence="7">2.4.1.21</ecNumber>
    </recommendedName>
    <alternativeName>
        <fullName evidence="7">Starch [bacterial glycogen] synthase</fullName>
    </alternativeName>
</protein>
<dbReference type="PANTHER" id="PTHR45825">
    <property type="entry name" value="GRANULE-BOUND STARCH SYNTHASE 1, CHLOROPLASTIC/AMYLOPLASTIC"/>
    <property type="match status" value="1"/>
</dbReference>
<organism evidence="10 11">
    <name type="scientific">Oceanobacillus profundus</name>
    <dbReference type="NCBI Taxonomy" id="372463"/>
    <lineage>
        <taxon>Bacteria</taxon>
        <taxon>Bacillati</taxon>
        <taxon>Bacillota</taxon>
        <taxon>Bacilli</taxon>
        <taxon>Bacillales</taxon>
        <taxon>Bacillaceae</taxon>
        <taxon>Oceanobacillus</taxon>
    </lineage>
</organism>
<accession>A0A417YID8</accession>
<evidence type="ECO:0000259" key="9">
    <source>
        <dbReference type="Pfam" id="PF08323"/>
    </source>
</evidence>
<comment type="catalytic activity">
    <reaction evidence="1 7">
        <text>[(1-&gt;4)-alpha-D-glucosyl](n) + ADP-alpha-D-glucose = [(1-&gt;4)-alpha-D-glucosyl](n+1) + ADP + H(+)</text>
        <dbReference type="Rhea" id="RHEA:18189"/>
        <dbReference type="Rhea" id="RHEA-COMP:9584"/>
        <dbReference type="Rhea" id="RHEA-COMP:9587"/>
        <dbReference type="ChEBI" id="CHEBI:15378"/>
        <dbReference type="ChEBI" id="CHEBI:15444"/>
        <dbReference type="ChEBI" id="CHEBI:57498"/>
        <dbReference type="ChEBI" id="CHEBI:456216"/>
        <dbReference type="EC" id="2.4.1.21"/>
    </reaction>
</comment>
<dbReference type="GO" id="GO:0005978">
    <property type="term" value="P:glycogen biosynthetic process"/>
    <property type="evidence" value="ECO:0007669"/>
    <property type="project" value="UniProtKB-UniRule"/>
</dbReference>
<dbReference type="InterPro" id="IPR001296">
    <property type="entry name" value="Glyco_trans_1"/>
</dbReference>
<evidence type="ECO:0000259" key="8">
    <source>
        <dbReference type="Pfam" id="PF00534"/>
    </source>
</evidence>
<dbReference type="Pfam" id="PF00534">
    <property type="entry name" value="Glycos_transf_1"/>
    <property type="match status" value="1"/>
</dbReference>
<name>A0A417YID8_9BACI</name>
<comment type="pathway">
    <text evidence="7">Glycan biosynthesis; glycogen biosynthesis.</text>
</comment>
<dbReference type="InterPro" id="IPR013534">
    <property type="entry name" value="Starch_synth_cat_dom"/>
</dbReference>
<dbReference type="PANTHER" id="PTHR45825:SF11">
    <property type="entry name" value="ALPHA AMYLASE DOMAIN-CONTAINING PROTEIN"/>
    <property type="match status" value="1"/>
</dbReference>
<keyword evidence="11" id="KW-1185">Reference proteome</keyword>
<keyword evidence="5 7" id="KW-0808">Transferase</keyword>
<dbReference type="NCBIfam" id="NF001898">
    <property type="entry name" value="PRK00654.1-1"/>
    <property type="match status" value="1"/>
</dbReference>
<dbReference type="SUPFAM" id="SSF53756">
    <property type="entry name" value="UDP-Glycosyltransferase/glycogen phosphorylase"/>
    <property type="match status" value="1"/>
</dbReference>
<evidence type="ECO:0000313" key="11">
    <source>
        <dbReference type="Proteomes" id="UP000285456"/>
    </source>
</evidence>
<dbReference type="EC" id="2.4.1.21" evidence="7"/>
<dbReference type="CDD" id="cd03791">
    <property type="entry name" value="GT5_Glycogen_synthase_DULL1-like"/>
    <property type="match status" value="1"/>
</dbReference>
<proteinExistence type="inferred from homology"/>
<dbReference type="EMBL" id="QWEH01000005">
    <property type="protein sequence ID" value="RHW32678.1"/>
    <property type="molecule type" value="Genomic_DNA"/>
</dbReference>
<feature type="domain" description="Glycosyl transferase family 1" evidence="8">
    <location>
        <begin position="285"/>
        <end position="433"/>
    </location>
</feature>
<evidence type="ECO:0000256" key="6">
    <source>
        <dbReference type="ARBA" id="ARBA00023056"/>
    </source>
</evidence>
<dbReference type="Gene3D" id="3.40.50.2000">
    <property type="entry name" value="Glycogen Phosphorylase B"/>
    <property type="match status" value="2"/>
</dbReference>
<comment type="function">
    <text evidence="2 7">Synthesizes alpha-1,4-glucan chains using ADP-glucose.</text>
</comment>
<evidence type="ECO:0000256" key="5">
    <source>
        <dbReference type="ARBA" id="ARBA00022679"/>
    </source>
</evidence>
<feature type="binding site" evidence="7">
    <location>
        <position position="16"/>
    </location>
    <ligand>
        <name>ADP-alpha-D-glucose</name>
        <dbReference type="ChEBI" id="CHEBI:57498"/>
    </ligand>
</feature>
<dbReference type="AlphaFoldDB" id="A0A417YID8"/>
<evidence type="ECO:0000256" key="3">
    <source>
        <dbReference type="ARBA" id="ARBA00010281"/>
    </source>
</evidence>
<dbReference type="GO" id="GO:0009011">
    <property type="term" value="F:alpha-1,4-glucan glucosyltransferase (ADP-glucose donor) activity"/>
    <property type="evidence" value="ECO:0007669"/>
    <property type="project" value="UniProtKB-UniRule"/>
</dbReference>
<feature type="domain" description="Starch synthase catalytic" evidence="9">
    <location>
        <begin position="4"/>
        <end position="233"/>
    </location>
</feature>
<dbReference type="OrthoDB" id="9808590at2"/>
<dbReference type="Proteomes" id="UP000285456">
    <property type="component" value="Unassembled WGS sequence"/>
</dbReference>
<keyword evidence="4 7" id="KW-0328">Glycosyltransferase</keyword>
<evidence type="ECO:0000256" key="1">
    <source>
        <dbReference type="ARBA" id="ARBA00001478"/>
    </source>
</evidence>
<reference evidence="10 11" key="1">
    <citation type="journal article" date="2007" name="Int. J. Syst. Evol. Microbiol.">
        <title>Oceanobacillus profundus sp. nov., isolated from a deep-sea sediment core.</title>
        <authorList>
            <person name="Kim Y.G."/>
            <person name="Choi D.H."/>
            <person name="Hyun S."/>
            <person name="Cho B.C."/>
        </authorList>
    </citation>
    <scope>NUCLEOTIDE SEQUENCE [LARGE SCALE GENOMIC DNA]</scope>
    <source>
        <strain evidence="10 11">DSM 18246</strain>
    </source>
</reference>
<evidence type="ECO:0000313" key="10">
    <source>
        <dbReference type="EMBL" id="RHW32678.1"/>
    </source>
</evidence>
<dbReference type="InterPro" id="IPR011835">
    <property type="entry name" value="GS/SS"/>
</dbReference>
<dbReference type="UniPathway" id="UPA00164"/>
<sequence>MSNMLFVASECTPFIKTGGLADVVGSLPQALQKEEKLEVRVILPLYDEIDDVWKNQMEYLTAFDVQLGWRKQEAQLFMLVHDQITYYFIANDYYFTRKGIYGYYDDGERFVFFSHAVMESLRHLDYRPQVLHAHDWQAGITVALANIMKPIEEMKTIFTIHNLKYQGVMPLHIFDDFFNLGKEHIAGMEWDGMFNCLKSALFHADKITTVSPTYAEEIKNPYYGEGIHGMLQERSDDLLGVLNGIDTKEYNPSSDPNLFVNYRTARLKKRQNRIKLHEEINLPYKEGTPLYIIITRLVEQKGLYLVQHILDEFLEEDVQFIILGTGDPEFENYFADLASRYPDKAQAILSFDEGLARRLYASADFFLMPSKFEPCGLSQLIALQYKTVPVVRETGGLKDTVISYNELTGEGNGFSFANYNAHDLLNVLRYTIKIYANTTEWQSLLKNVNKSQFSWKNSAQQYAEIYTKLIPESIIG</sequence>
<dbReference type="Pfam" id="PF08323">
    <property type="entry name" value="Glyco_transf_5"/>
    <property type="match status" value="1"/>
</dbReference>
<keyword evidence="6 7" id="KW-0320">Glycogen biosynthesis</keyword>
<dbReference type="NCBIfam" id="TIGR02095">
    <property type="entry name" value="glgA"/>
    <property type="match status" value="1"/>
</dbReference>
<comment type="similarity">
    <text evidence="3 7">Belongs to the glycosyltransferase 1 family. Bacterial/plant glycogen synthase subfamily.</text>
</comment>
<dbReference type="RefSeq" id="WP_095311964.1">
    <property type="nucleotide sequence ID" value="NZ_JAMAWL010000017.1"/>
</dbReference>
<evidence type="ECO:0000256" key="7">
    <source>
        <dbReference type="HAMAP-Rule" id="MF_00484"/>
    </source>
</evidence>
<dbReference type="GO" id="GO:0004373">
    <property type="term" value="F:alpha-1,4-glucan glucosyltransferase (UDP-glucose donor) activity"/>
    <property type="evidence" value="ECO:0007669"/>
    <property type="project" value="InterPro"/>
</dbReference>
<comment type="caution">
    <text evidence="10">The sequence shown here is derived from an EMBL/GenBank/DDBJ whole genome shotgun (WGS) entry which is preliminary data.</text>
</comment>
<evidence type="ECO:0000256" key="4">
    <source>
        <dbReference type="ARBA" id="ARBA00022676"/>
    </source>
</evidence>
<gene>
    <name evidence="7 10" type="primary">glgA</name>
    <name evidence="10" type="ORF">D1B32_10150</name>
</gene>